<accession>A0A806JYC2</accession>
<dbReference type="EMBL" id="JQ844177">
    <property type="protein sequence ID" value="AGS51895.1"/>
    <property type="molecule type" value="Genomic_DNA"/>
</dbReference>
<dbReference type="AlphaFoldDB" id="A0A806JYC2"/>
<reference evidence="1" key="1">
    <citation type="submission" date="2012-03" db="EMBL/GenBank/DDBJ databases">
        <title>Functional metagenomics reveals considerable lignocellulase gene clusters in the gut microbiome of a wood-feeding higher termite.</title>
        <authorList>
            <person name="Liu N."/>
        </authorList>
    </citation>
    <scope>NUCLEOTIDE SEQUENCE</scope>
</reference>
<proteinExistence type="predicted"/>
<sequence>MREFCVNAKENVTMLEYPNAYHCLRSDTGGNEVEEAMLAFIRNQQD</sequence>
<name>A0A806JYC2_9BACT</name>
<organism evidence="1">
    <name type="scientific">uncultured bacterium contig00002</name>
    <dbReference type="NCBI Taxonomy" id="1181494"/>
    <lineage>
        <taxon>Bacteria</taxon>
        <taxon>environmental samples</taxon>
    </lineage>
</organism>
<protein>
    <submittedName>
        <fullName evidence="1">Uncharacterized protein</fullName>
    </submittedName>
</protein>
<evidence type="ECO:0000313" key="1">
    <source>
        <dbReference type="EMBL" id="AGS51895.1"/>
    </source>
</evidence>